<keyword evidence="2 4" id="KW-0547">Nucleotide-binding</keyword>
<dbReference type="Proteomes" id="UP000327011">
    <property type="component" value="Unassembled WGS sequence"/>
</dbReference>
<dbReference type="Pfam" id="PF13535">
    <property type="entry name" value="ATP-grasp_4"/>
    <property type="match status" value="1"/>
</dbReference>
<dbReference type="GO" id="GO:0016874">
    <property type="term" value="F:ligase activity"/>
    <property type="evidence" value="ECO:0007669"/>
    <property type="project" value="UniProtKB-KW"/>
</dbReference>
<evidence type="ECO:0000256" key="3">
    <source>
        <dbReference type="ARBA" id="ARBA00022840"/>
    </source>
</evidence>
<dbReference type="GO" id="GO:0046872">
    <property type="term" value="F:metal ion binding"/>
    <property type="evidence" value="ECO:0007669"/>
    <property type="project" value="InterPro"/>
</dbReference>
<comment type="caution">
    <text evidence="7">The sequence shown here is derived from an EMBL/GenBank/DDBJ whole genome shotgun (WGS) entry which is preliminary data.</text>
</comment>
<keyword evidence="3 4" id="KW-0067">ATP-binding</keyword>
<feature type="region of interest" description="Disordered" evidence="5">
    <location>
        <begin position="1"/>
        <end position="30"/>
    </location>
</feature>
<evidence type="ECO:0000256" key="2">
    <source>
        <dbReference type="ARBA" id="ARBA00022741"/>
    </source>
</evidence>
<dbReference type="PROSITE" id="PS50975">
    <property type="entry name" value="ATP_GRASP"/>
    <property type="match status" value="1"/>
</dbReference>
<reference evidence="7 8" key="1">
    <citation type="submission" date="2019-09" db="EMBL/GenBank/DDBJ databases">
        <title>Screening of Novel Bioactive Compounds from Soil-Associated.</title>
        <authorList>
            <person name="Gong X."/>
        </authorList>
    </citation>
    <scope>NUCLEOTIDE SEQUENCE [LARGE SCALE GENOMIC DNA]</scope>
    <source>
        <strain evidence="7 8">Gxj-6</strain>
    </source>
</reference>
<keyword evidence="8" id="KW-1185">Reference proteome</keyword>
<dbReference type="AlphaFoldDB" id="A0A5J5JS76"/>
<feature type="compositionally biased region" description="Basic residues" evidence="5">
    <location>
        <begin position="16"/>
        <end position="30"/>
    </location>
</feature>
<accession>A0A5J5JS76</accession>
<protein>
    <submittedName>
        <fullName evidence="7">ATP-grasp domain-containing protein</fullName>
    </submittedName>
</protein>
<dbReference type="SUPFAM" id="SSF56059">
    <property type="entry name" value="Glutathione synthetase ATP-binding domain-like"/>
    <property type="match status" value="1"/>
</dbReference>
<proteinExistence type="predicted"/>
<organism evidence="7 8">
    <name type="scientific">Microbispora cellulosiformans</name>
    <dbReference type="NCBI Taxonomy" id="2614688"/>
    <lineage>
        <taxon>Bacteria</taxon>
        <taxon>Bacillati</taxon>
        <taxon>Actinomycetota</taxon>
        <taxon>Actinomycetes</taxon>
        <taxon>Streptosporangiales</taxon>
        <taxon>Streptosporangiaceae</taxon>
        <taxon>Microbispora</taxon>
    </lineage>
</organism>
<evidence type="ECO:0000313" key="7">
    <source>
        <dbReference type="EMBL" id="KAA9373319.1"/>
    </source>
</evidence>
<dbReference type="GO" id="GO:0005524">
    <property type="term" value="F:ATP binding"/>
    <property type="evidence" value="ECO:0007669"/>
    <property type="project" value="UniProtKB-UniRule"/>
</dbReference>
<evidence type="ECO:0000259" key="6">
    <source>
        <dbReference type="PROSITE" id="PS50975"/>
    </source>
</evidence>
<dbReference type="EMBL" id="VYTZ01000025">
    <property type="protein sequence ID" value="KAA9373319.1"/>
    <property type="molecule type" value="Genomic_DNA"/>
</dbReference>
<keyword evidence="1" id="KW-0436">Ligase</keyword>
<dbReference type="Gene3D" id="3.30.470.20">
    <property type="entry name" value="ATP-grasp fold, B domain"/>
    <property type="match status" value="1"/>
</dbReference>
<dbReference type="InterPro" id="IPR052032">
    <property type="entry name" value="ATP-dep_AA_Ligase"/>
</dbReference>
<dbReference type="PANTHER" id="PTHR43585">
    <property type="entry name" value="FUMIPYRROLE BIOSYNTHESIS PROTEIN C"/>
    <property type="match status" value="1"/>
</dbReference>
<feature type="domain" description="ATP-grasp" evidence="6">
    <location>
        <begin position="153"/>
        <end position="349"/>
    </location>
</feature>
<evidence type="ECO:0000256" key="1">
    <source>
        <dbReference type="ARBA" id="ARBA00022598"/>
    </source>
</evidence>
<evidence type="ECO:0000313" key="8">
    <source>
        <dbReference type="Proteomes" id="UP000327011"/>
    </source>
</evidence>
<dbReference type="PANTHER" id="PTHR43585:SF2">
    <property type="entry name" value="ATP-GRASP ENZYME FSQD"/>
    <property type="match status" value="1"/>
</dbReference>
<dbReference type="InterPro" id="IPR011761">
    <property type="entry name" value="ATP-grasp"/>
</dbReference>
<gene>
    <name evidence="7" type="ORF">F5972_35955</name>
</gene>
<evidence type="ECO:0000256" key="4">
    <source>
        <dbReference type="PROSITE-ProRule" id="PRU00409"/>
    </source>
</evidence>
<name>A0A5J5JS76_9ACTN</name>
<sequence length="466" mass="51622">MGDPNPWSWGLSTQSGRRRGHRFSGRHRRNGRMVGINSRPEERPRLIVMFEEGAVTPAEIMLSLTDWADVMLVVGTSPYTAAVKPFLYEIAEAITWDQPRAELLGHLRKWRPDGIITYAERMLVPTAEVAAELGLLFHSVTTATLLRDKFEQRRRLAEAGVQRTRSVSLTGVDQWRDVAAQVGFPLVVKPRLGEGSQYTHLVHGIEQGEALLRDLSKSYSGVLVAEEFIAGKQRPPFGDYVSVESCVVDGEITHLEITGKFPILPPFREQGHFWPAPVSDPERDDILDLTRRALTGLGISTGLTHTEVKLTADGPRLIEVNGRIGGQINELAIRACGTDLIAAGARMALGLHSDELVLKPSKTYFQYHNLPPLDARRLTGVRGAAAAKKVAGVTSYEIYLHPPAPLERGVMTTWIDAVRGEAHDHDEMLAVLDQANELLSFVYETPSGEVTLPAMWTQQRTSHRSE</sequence>
<evidence type="ECO:0000256" key="5">
    <source>
        <dbReference type="SAM" id="MobiDB-lite"/>
    </source>
</evidence>